<feature type="coiled-coil region" evidence="1">
    <location>
        <begin position="27"/>
        <end position="54"/>
    </location>
</feature>
<dbReference type="InterPro" id="IPR028082">
    <property type="entry name" value="Peripla_BP_I"/>
</dbReference>
<sequence length="672" mass="71748">MPSMQLGASSSSNANIDTLLGPIQDFVNNIYSNQQALLDKIDNLEDKVDNLDKIRILIFSNEENTDQAVSFFIEVMSKFDDFYVEHVYVNADTIVDEFMKGYKKGVQAFILNTYSSRLGVLNDYLNNNPELIVSDRMIISTSSTAPEFRLVKNGELTAIPRNKNILRMITNDKLQISSFVTLASESDFLNKHNFVIYENDAYGIPFYNSFKQLNENNNGSSFSFYTTEQMGDMITDIVVKNDKPVHVYSILFSSNAGKLLDSLAVFDSADSSELVKHVEKITNAEDYDFRKLNEEQYKVALKHGLSFYTYNGSNTDTISRLEKISDANISWSLNSLLSFDCALLANKVFNSASKETNATKRALAESRTLYGLTGFLQIDNDTSDRYFDVSDIEFMKLLKGSFNKLENPYVSTLRIKNSSDVTIPEKGDNVNEFDFGNYEYLYITNNGVLQITKELVESFNAEDGVIEFNNQVNAVVSSSSGSSSSDSSSSGSSSSGSSSSDSSSSGSSSSDSSSSGSSSSGSSSSGSSSSGSSSSGSSSSGSSSSNVVYSSILNSMGIGRIGIVSKNMSVFNSPQAAAASSSSGSSSSGSSSSGSSSSGSSSSGSSSSGSSSSGSSSSGSSSSGSSSSGSSSSGSSSSGSSSFSSTYRTKSNAMSNRFSQMGSRYVRTRNLT</sequence>
<proteinExistence type="predicted"/>
<keyword evidence="1" id="KW-0175">Coiled coil</keyword>
<feature type="region of interest" description="Disordered" evidence="2">
    <location>
        <begin position="477"/>
        <end position="544"/>
    </location>
</feature>
<feature type="compositionally biased region" description="Polar residues" evidence="2">
    <location>
        <begin position="646"/>
        <end position="662"/>
    </location>
</feature>
<evidence type="ECO:0000256" key="2">
    <source>
        <dbReference type="SAM" id="MobiDB-lite"/>
    </source>
</evidence>
<protein>
    <submittedName>
        <fullName evidence="3">Uncharacterized protein</fullName>
    </submittedName>
</protein>
<dbReference type="EMBL" id="MN738853">
    <property type="protein sequence ID" value="QHT28232.1"/>
    <property type="molecule type" value="Genomic_DNA"/>
</dbReference>
<dbReference type="Gene3D" id="3.40.50.2300">
    <property type="match status" value="2"/>
</dbReference>
<name>A0A6C0EHG7_9ZZZZ</name>
<evidence type="ECO:0000313" key="3">
    <source>
        <dbReference type="EMBL" id="QHT28232.1"/>
    </source>
</evidence>
<feature type="region of interest" description="Disordered" evidence="2">
    <location>
        <begin position="573"/>
        <end position="672"/>
    </location>
</feature>
<evidence type="ECO:0000256" key="1">
    <source>
        <dbReference type="SAM" id="Coils"/>
    </source>
</evidence>
<feature type="compositionally biased region" description="Low complexity" evidence="2">
    <location>
        <begin position="580"/>
        <end position="645"/>
    </location>
</feature>
<dbReference type="SUPFAM" id="SSF53822">
    <property type="entry name" value="Periplasmic binding protein-like I"/>
    <property type="match status" value="1"/>
</dbReference>
<reference evidence="3" key="1">
    <citation type="journal article" date="2020" name="Nature">
        <title>Giant virus diversity and host interactions through global metagenomics.</title>
        <authorList>
            <person name="Schulz F."/>
            <person name="Roux S."/>
            <person name="Paez-Espino D."/>
            <person name="Jungbluth S."/>
            <person name="Walsh D.A."/>
            <person name="Denef V.J."/>
            <person name="McMahon K.D."/>
            <person name="Konstantinidis K.T."/>
            <person name="Eloe-Fadrosh E.A."/>
            <person name="Kyrpides N.C."/>
            <person name="Woyke T."/>
        </authorList>
    </citation>
    <scope>NUCLEOTIDE SEQUENCE</scope>
    <source>
        <strain evidence="3">GVMAG-M-3300001348-25</strain>
    </source>
</reference>
<organism evidence="3">
    <name type="scientific">viral metagenome</name>
    <dbReference type="NCBI Taxonomy" id="1070528"/>
    <lineage>
        <taxon>unclassified sequences</taxon>
        <taxon>metagenomes</taxon>
        <taxon>organismal metagenomes</taxon>
    </lineage>
</organism>
<accession>A0A6C0EHG7</accession>
<dbReference type="AlphaFoldDB" id="A0A6C0EHG7"/>